<accession>A0ABU8S9X1</accession>
<gene>
    <name evidence="1" type="ORF">WG900_12600</name>
</gene>
<protein>
    <submittedName>
        <fullName evidence="1">Uncharacterized protein</fullName>
    </submittedName>
</protein>
<name>A0ABU8S9X1_9SPHN</name>
<sequence length="44" mass="4631">MAARTMVDIFALGLTHALLAYAALRLLARVDLDSDPDKGDSAGD</sequence>
<keyword evidence="2" id="KW-1185">Reference proteome</keyword>
<evidence type="ECO:0000313" key="1">
    <source>
        <dbReference type="EMBL" id="MEJ6010755.1"/>
    </source>
</evidence>
<organism evidence="1 2">
    <name type="scientific">Novosphingobium aquae</name>
    <dbReference type="NCBI Taxonomy" id="3133435"/>
    <lineage>
        <taxon>Bacteria</taxon>
        <taxon>Pseudomonadati</taxon>
        <taxon>Pseudomonadota</taxon>
        <taxon>Alphaproteobacteria</taxon>
        <taxon>Sphingomonadales</taxon>
        <taxon>Sphingomonadaceae</taxon>
        <taxon>Novosphingobium</taxon>
    </lineage>
</organism>
<reference evidence="1 2" key="1">
    <citation type="submission" date="2024-03" db="EMBL/GenBank/DDBJ databases">
        <authorList>
            <person name="Jo J.-H."/>
        </authorList>
    </citation>
    <scope>NUCLEOTIDE SEQUENCE [LARGE SCALE GENOMIC DNA]</scope>
    <source>
        <strain evidence="1 2">AS3R-12</strain>
    </source>
</reference>
<dbReference type="RefSeq" id="WP_339967550.1">
    <property type="nucleotide sequence ID" value="NZ_JBBHJY010000006.1"/>
</dbReference>
<evidence type="ECO:0000313" key="2">
    <source>
        <dbReference type="Proteomes" id="UP001379235"/>
    </source>
</evidence>
<dbReference type="Proteomes" id="UP001379235">
    <property type="component" value="Unassembled WGS sequence"/>
</dbReference>
<dbReference type="EMBL" id="JBBHJY010000006">
    <property type="protein sequence ID" value="MEJ6010755.1"/>
    <property type="molecule type" value="Genomic_DNA"/>
</dbReference>
<proteinExistence type="predicted"/>
<comment type="caution">
    <text evidence="1">The sequence shown here is derived from an EMBL/GenBank/DDBJ whole genome shotgun (WGS) entry which is preliminary data.</text>
</comment>